<protein>
    <submittedName>
        <fullName evidence="3">Uncharacterized protein</fullName>
    </submittedName>
</protein>
<evidence type="ECO:0000256" key="1">
    <source>
        <dbReference type="SAM" id="MobiDB-lite"/>
    </source>
</evidence>
<dbReference type="OrthoDB" id="10425437at2759"/>
<feature type="transmembrane region" description="Helical" evidence="2">
    <location>
        <begin position="50"/>
        <end position="67"/>
    </location>
</feature>
<keyword evidence="4" id="KW-1185">Reference proteome</keyword>
<accession>A0A9W7ME22</accession>
<feature type="transmembrane region" description="Helical" evidence="2">
    <location>
        <begin position="21"/>
        <end position="44"/>
    </location>
</feature>
<organism evidence="3 4">
    <name type="scientific">Hibiscus trionum</name>
    <name type="common">Flower of an hour</name>
    <dbReference type="NCBI Taxonomy" id="183268"/>
    <lineage>
        <taxon>Eukaryota</taxon>
        <taxon>Viridiplantae</taxon>
        <taxon>Streptophyta</taxon>
        <taxon>Embryophyta</taxon>
        <taxon>Tracheophyta</taxon>
        <taxon>Spermatophyta</taxon>
        <taxon>Magnoliopsida</taxon>
        <taxon>eudicotyledons</taxon>
        <taxon>Gunneridae</taxon>
        <taxon>Pentapetalae</taxon>
        <taxon>rosids</taxon>
        <taxon>malvids</taxon>
        <taxon>Malvales</taxon>
        <taxon>Malvaceae</taxon>
        <taxon>Malvoideae</taxon>
        <taxon>Hibiscus</taxon>
    </lineage>
</organism>
<dbReference type="AlphaFoldDB" id="A0A9W7ME22"/>
<name>A0A9W7ME22_HIBTR</name>
<evidence type="ECO:0000313" key="4">
    <source>
        <dbReference type="Proteomes" id="UP001165190"/>
    </source>
</evidence>
<evidence type="ECO:0000313" key="3">
    <source>
        <dbReference type="EMBL" id="GMI96814.1"/>
    </source>
</evidence>
<keyword evidence="2" id="KW-0812">Transmembrane</keyword>
<gene>
    <name evidence="3" type="ORF">HRI_003350700</name>
</gene>
<feature type="region of interest" description="Disordered" evidence="1">
    <location>
        <begin position="77"/>
        <end position="97"/>
    </location>
</feature>
<keyword evidence="2" id="KW-0472">Membrane</keyword>
<keyword evidence="2" id="KW-1133">Transmembrane helix</keyword>
<feature type="compositionally biased region" description="Polar residues" evidence="1">
    <location>
        <begin position="83"/>
        <end position="93"/>
    </location>
</feature>
<sequence length="185" mass="21396">MEEYSYKEQQKRRNNINVSPCRILLILILVFLFCLCTYVDISSVLPSKPLYIFIFINFIIFALFVLSSQKQFPDDVRSRRNRNGVSESDNVDSLPSLDEDEHCGGLEEILVDKHVILVENAVGKIVAVGSDNTSECLERNHHPHHQRLEGRMSKELAITMRELPAWRLMDDMSNEESRFAIEAFH</sequence>
<evidence type="ECO:0000256" key="2">
    <source>
        <dbReference type="SAM" id="Phobius"/>
    </source>
</evidence>
<dbReference type="EMBL" id="BSYR01000030">
    <property type="protein sequence ID" value="GMI96814.1"/>
    <property type="molecule type" value="Genomic_DNA"/>
</dbReference>
<reference evidence="3" key="1">
    <citation type="submission" date="2023-05" db="EMBL/GenBank/DDBJ databases">
        <title>Genome and transcriptome analyses reveal genes involved in the formation of fine ridges on petal epidermal cells in Hibiscus trionum.</title>
        <authorList>
            <person name="Koshimizu S."/>
            <person name="Masuda S."/>
            <person name="Ishii T."/>
            <person name="Shirasu K."/>
            <person name="Hoshino A."/>
            <person name="Arita M."/>
        </authorList>
    </citation>
    <scope>NUCLEOTIDE SEQUENCE</scope>
    <source>
        <strain evidence="3">Hamamatsu line</strain>
    </source>
</reference>
<dbReference type="Proteomes" id="UP001165190">
    <property type="component" value="Unassembled WGS sequence"/>
</dbReference>
<proteinExistence type="predicted"/>
<comment type="caution">
    <text evidence="3">The sequence shown here is derived from an EMBL/GenBank/DDBJ whole genome shotgun (WGS) entry which is preliminary data.</text>
</comment>